<feature type="compositionally biased region" description="Basic and acidic residues" evidence="1">
    <location>
        <begin position="68"/>
        <end position="80"/>
    </location>
</feature>
<comment type="caution">
    <text evidence="3">The sequence shown here is derived from an EMBL/GenBank/DDBJ whole genome shotgun (WGS) entry which is preliminary data.</text>
</comment>
<organism evidence="3 4">
    <name type="scientific">Madurella mycetomatis</name>
    <dbReference type="NCBI Taxonomy" id="100816"/>
    <lineage>
        <taxon>Eukaryota</taxon>
        <taxon>Fungi</taxon>
        <taxon>Dikarya</taxon>
        <taxon>Ascomycota</taxon>
        <taxon>Pezizomycotina</taxon>
        <taxon>Sordariomycetes</taxon>
        <taxon>Sordariomycetidae</taxon>
        <taxon>Sordariales</taxon>
        <taxon>Sordariales incertae sedis</taxon>
        <taxon>Madurella</taxon>
    </lineage>
</organism>
<evidence type="ECO:0000256" key="1">
    <source>
        <dbReference type="SAM" id="MobiDB-lite"/>
    </source>
</evidence>
<evidence type="ECO:0000313" key="3">
    <source>
        <dbReference type="EMBL" id="KXX75096.1"/>
    </source>
</evidence>
<keyword evidence="3" id="KW-0378">Hydrolase</keyword>
<dbReference type="PANTHER" id="PTHR24006:SF827">
    <property type="entry name" value="UBIQUITIN CARBOXYL-TERMINAL HYDROLASE 34"/>
    <property type="match status" value="1"/>
</dbReference>
<dbReference type="PROSITE" id="PS50235">
    <property type="entry name" value="USP_3"/>
    <property type="match status" value="1"/>
</dbReference>
<proteinExistence type="predicted"/>
<dbReference type="GO" id="GO:0016579">
    <property type="term" value="P:protein deubiquitination"/>
    <property type="evidence" value="ECO:0007669"/>
    <property type="project" value="InterPro"/>
</dbReference>
<keyword evidence="4" id="KW-1185">Reference proteome</keyword>
<dbReference type="Pfam" id="PF00443">
    <property type="entry name" value="UCH"/>
    <property type="match status" value="1"/>
</dbReference>
<dbReference type="PROSITE" id="PS00973">
    <property type="entry name" value="USP_2"/>
    <property type="match status" value="1"/>
</dbReference>
<accession>A0A175VUA3</accession>
<feature type="compositionally biased region" description="Low complexity" evidence="1">
    <location>
        <begin position="128"/>
        <end position="140"/>
    </location>
</feature>
<dbReference type="EMBL" id="LCTW02000295">
    <property type="protein sequence ID" value="KXX75096.1"/>
    <property type="molecule type" value="Genomic_DNA"/>
</dbReference>
<dbReference type="PANTHER" id="PTHR24006">
    <property type="entry name" value="UBIQUITIN CARBOXYL-TERMINAL HYDROLASE"/>
    <property type="match status" value="1"/>
</dbReference>
<dbReference type="GO" id="GO:0005634">
    <property type="term" value="C:nucleus"/>
    <property type="evidence" value="ECO:0007669"/>
    <property type="project" value="TreeGrafter"/>
</dbReference>
<dbReference type="CDD" id="cd02659">
    <property type="entry name" value="peptidase_C19C"/>
    <property type="match status" value="1"/>
</dbReference>
<dbReference type="InterPro" id="IPR028889">
    <property type="entry name" value="USP"/>
</dbReference>
<protein>
    <submittedName>
        <fullName evidence="3">Ubiquitin carboxyl-terminal hydrolase 34</fullName>
    </submittedName>
</protein>
<feature type="domain" description="USP" evidence="2">
    <location>
        <begin position="1635"/>
        <end position="1963"/>
    </location>
</feature>
<dbReference type="AlphaFoldDB" id="A0A175VUA3"/>
<dbReference type="InterPro" id="IPR021905">
    <property type="entry name" value="DUF3517"/>
</dbReference>
<dbReference type="InterPro" id="IPR050164">
    <property type="entry name" value="Peptidase_C19"/>
</dbReference>
<dbReference type="InterPro" id="IPR038765">
    <property type="entry name" value="Papain-like_cys_pep_sf"/>
</dbReference>
<dbReference type="GO" id="GO:0004843">
    <property type="term" value="F:cysteine-type deubiquitinase activity"/>
    <property type="evidence" value="ECO:0007669"/>
    <property type="project" value="InterPro"/>
</dbReference>
<dbReference type="InterPro" id="IPR018200">
    <property type="entry name" value="USP_CS"/>
</dbReference>
<feature type="region of interest" description="Disordered" evidence="1">
    <location>
        <begin position="1"/>
        <end position="143"/>
    </location>
</feature>
<reference evidence="3 4" key="1">
    <citation type="journal article" date="2016" name="Genome Announc.">
        <title>Genome Sequence of Madurella mycetomatis mm55, Isolated from a Human Mycetoma Case in Sudan.</title>
        <authorList>
            <person name="Smit S."/>
            <person name="Derks M.F."/>
            <person name="Bervoets S."/>
            <person name="Fahal A."/>
            <person name="van Leeuwen W."/>
            <person name="van Belkum A."/>
            <person name="van de Sande W.W."/>
        </authorList>
    </citation>
    <scope>NUCLEOTIDE SEQUENCE [LARGE SCALE GENOMIC DNA]</scope>
    <source>
        <strain evidence="4">mm55</strain>
    </source>
</reference>
<dbReference type="SUPFAM" id="SSF54001">
    <property type="entry name" value="Cysteine proteinases"/>
    <property type="match status" value="1"/>
</dbReference>
<dbReference type="STRING" id="100816.A0A175VUA3"/>
<dbReference type="InterPro" id="IPR001394">
    <property type="entry name" value="Peptidase_C19_UCH"/>
</dbReference>
<dbReference type="OrthoDB" id="420187at2759"/>
<gene>
    <name evidence="3" type="ORF">MMYC01_208037</name>
</gene>
<sequence length="2574" mass="288690">MAQVSTADPSRERAVSSEPCSTRPNPFDDDDALARKRRRTSLASASRSRSVETLNSSPRSPVTGKSAPEPRRDSAMKIDSESTIPTTPERQHTEPEPASGPRSSRVTINVRTPSRTLEAIVSSPPSPSVKSVTPPATSPTEAVRISVEESEAAMSLKNAAMDTPLSSTPDSGSPPLEVVTDDEADIDAPFTILGGPGRARIRDPSAAIPFHDASETCLETVIRLTQYFTTHDQVSRHFADWIENYLVYLKSVPPRAAAESYYTHREIWQHVPELVLSMVNRRIPYPRLRDLRQEIFTFYRSFARLTAFFVELDLRALRNAALLEQGHLPSLASPPYAQALGALVRRDEVNWHSSQPNNGDDDWSYTAEVTEILEIFQNYTAVQGGSLACIKQLALIERELIPRFPKLTDHLGSLCVLASNIVQQSFRRAHSHSQQIAEAAKQNIFRGYALFKPMSATVSDIVDRNLNHLTLDSATNLLSSLTEIYQACLATNGVVPSDIIEDHRQAHPPIASHHVPEAMAYHWKFTNFAKLIKSGQMQLRVMAVTTMCADLVAFYRKCNESLGEEPTTALLNYLADFLLGAGLVTYILGPTCHPEITLESSNIVGFLVVSHTYSNEHTDAMWQTVTSTQDPRVSDALIRMISRITNLFLQEALMYFCEKLNTVPVEVFGLTMREFCDQVFKQLLTKYGDSLLTDSAPFDLCIRLIRQSSSFGPGSPVAYPDVQQFAIQKLDSILSHGLDEEGRRKIYSDCLSDIAQRSPSTIGSLWVLKVVTRYHSRDLHALVSEHDLVRLLIGELEAAIPAARAAGFPAAISGPQNAPRKDLLLSLIFQESSSITKSLGLKLWDLLVGPKAACQEDRDVAWQLLNTIMKRSQGGNSFTSTCFSEYLPALDPDLFCQGALDFVREGVLPLVNDPTSIVLDDDDSANHPGIELLWRMILTAPSGSIEQRAIQTLVSDIYIESRSIQSFPHYRARKVHLALVGRCLRQLSSAAAKLKAFADGTTSGDDDSMVIVATDQQVQEQELLFIRSLAVLSEFHKLHQAKPELSAPDMRSLILESPKNIEGESAELKYQSFDGDTQTTVMPLNIGKRNTAASLLASLREVTGFESYQIYYRGRPFVPHESEVCKSLEDLKIHNGIILVKRESRAPISPRVRLGASPVEIEILSRFQELWEYLSMEEKLAREIYSFLVKLPADEGVLESIDKPSLSYLETFPLGQPFKSLYAAHALHEYLGSQRRTSTISLDDDQNGETGGWPSPRAASLVRAMSLVVPAVSDPQVTAQCPSHELQIELASALVELLVSLLKGTTVPLKVIGRHSIPLTLASLDPDLPPSTAQLLDGPLLDRLLAILSVALSADTPESATKHVPLCLQSIFESCSMSDVFMSAFCAHPEVPGLLGNLLLNEPRVAVRQSIALLIEQKCCPVKDGESRSVSYPTTSKFREFLWPLISRLVGPATDSPSNSAEVLNLCLVMFQTLRDDQSGILNLRDLANDWLELLLGHTTTEDPTKPDNIDFVASSLVRLLHTLICGSNRAVRREILPPSGVARRLFWKHLFPDPDEKAMELEPSEPIVFPETRGLLLEIIFSLVEDDPTQFMWLLEDLDRLVPVYPNSDGDFYDYELPQQFERAKAIRAPCGYPGLRNLSNTCYFNSLFAQLFMNVDFRRFMLAATVQDPNHAQGLLFQTQKLFAFMQNSIRRFANPEECVASIKTYDDTQIDVALQMDVDEFYNLLFDRWEGQFLTSDEKNRFRSFYGGQLVQQVRSQECEHISERLEPFSAIQCDIKGKSSLQESLQAYVDGEIMEGDNKYKCSTCDRHVDAVKRACLKDIPDNLIFHLKRFDFNLRTLHRSKINDYFAFPTKIDMRPYTIDHLSNPAEDKPEDIFELVGILVHSGTADSGHYYSYVRERPTANESQTWVEFNDDIVSSWDPALMASSCFGGPDYQPHFQPSNPVYDKQYSAYMLFYERSSSLAKNQAQSQESGCPIPLRVEIPTGMQEYIQAENTWILRRHCLYDPSQIQLVCLALFQLKSFNPNGCSRDHSMETRALCMALSHLDQVASRTKDVPDFCNLLNRIRTMCQGCVRCSFAVFGYFTRYRETFRMMVQRNTDADVRQGVASLLIRLLQVIKAQVPVQYGLLLQDGDEEEGDVFDPQTCVIAGVIRLFEQLWQHFQINLRSWPEVFELMLSFVKLGRHELAAFLAQPSFLKSLLSIVWADANSEAMLSPQFAKMLAMISRRPAARPPSYETIIALLDFLLRNIRLTYTEAGNIKGAANPRERVALQTDLDQPFEITRGEAEILHMFCRAAPVNIFFDRLISIGQNPAATYSIIGNMIRQSQQLEDGIYRTLRHGISGQITQYNVTPYLRVAGVVFCRVASQARLINDLIRHVSQQCVSLQNSEGKAFLDFLRETFDRPRERSGETTHEIILASLDHVPDWAPSLLGYFDPVVCEETEVFLQKKIFQHRPFRLAGAGDSEEVAELAQKIKNTAKTLGSRCLWYLRDNYVVRNVEVTERLVSGLQRVIKQCSKYFDDDDEGQGFVRLSQGVFESLTRLMVVDELEEDGSGMYYSDSESIASSNTAG</sequence>
<evidence type="ECO:0000313" key="4">
    <source>
        <dbReference type="Proteomes" id="UP000078237"/>
    </source>
</evidence>
<feature type="compositionally biased region" description="Polar residues" evidence="1">
    <location>
        <begin position="101"/>
        <end position="115"/>
    </location>
</feature>
<feature type="compositionally biased region" description="Polar residues" evidence="1">
    <location>
        <begin position="51"/>
        <end position="60"/>
    </location>
</feature>
<evidence type="ECO:0000259" key="2">
    <source>
        <dbReference type="PROSITE" id="PS50235"/>
    </source>
</evidence>
<dbReference type="GO" id="GO:0005829">
    <property type="term" value="C:cytosol"/>
    <property type="evidence" value="ECO:0007669"/>
    <property type="project" value="TreeGrafter"/>
</dbReference>
<dbReference type="Pfam" id="PF12030">
    <property type="entry name" value="DUF3517"/>
    <property type="match status" value="1"/>
</dbReference>
<dbReference type="Proteomes" id="UP000078237">
    <property type="component" value="Unassembled WGS sequence"/>
</dbReference>
<dbReference type="FunFam" id="3.90.70.10:FF:000136">
    <property type="entry name" value="Ubiquitin C-terminal hydrolase, putative"/>
    <property type="match status" value="1"/>
</dbReference>
<dbReference type="VEuPathDB" id="FungiDB:MMYC01_208037"/>
<dbReference type="Gene3D" id="3.90.70.10">
    <property type="entry name" value="Cysteine proteinases"/>
    <property type="match status" value="1"/>
</dbReference>
<name>A0A175VUA3_9PEZI</name>